<gene>
    <name evidence="3" type="ORF">C8D91_2730</name>
</gene>
<organism evidence="3 4">
    <name type="scientific">Marinicella litoralis</name>
    <dbReference type="NCBI Taxonomy" id="644220"/>
    <lineage>
        <taxon>Bacteria</taxon>
        <taxon>Pseudomonadati</taxon>
        <taxon>Pseudomonadota</taxon>
        <taxon>Gammaproteobacteria</taxon>
        <taxon>Lysobacterales</taxon>
        <taxon>Marinicellaceae</taxon>
        <taxon>Marinicella</taxon>
    </lineage>
</organism>
<dbReference type="Pfam" id="PF01966">
    <property type="entry name" value="HD"/>
    <property type="match status" value="1"/>
</dbReference>
<dbReference type="InterPro" id="IPR023293">
    <property type="entry name" value="dGTP_triP_hydro_central_sf"/>
</dbReference>
<name>A0A4R6XI47_9GAMM</name>
<dbReference type="GO" id="GO:0008832">
    <property type="term" value="F:dGTPase activity"/>
    <property type="evidence" value="ECO:0007669"/>
    <property type="project" value="TreeGrafter"/>
</dbReference>
<evidence type="ECO:0000313" key="3">
    <source>
        <dbReference type="EMBL" id="TDR16823.1"/>
    </source>
</evidence>
<feature type="domain" description="HD" evidence="2">
    <location>
        <begin position="70"/>
        <end position="258"/>
    </location>
</feature>
<sequence>MESKQAINFKTKLNVNRPYDNSKKASEDPVRIEYALESDRGRIINSASVRRLQQKTQVFPLERNAAVRSRLTHSMEVQQNGRYIVKTLFKKLGTRVDELGLNGLQPAVESLVEMACLMHDIGNPPFGHFGEVAISEWFAAHMVDFPALKNAGNPSLAKQMLNDLLQFEGNAQAIRLTFSLQQMNLTYAQSASILKYTRAAYEPKPQANDPLSYLKKKPGFYLSEQRFVQAMNQLLDMEIGHRHPFSYVMEAADDIAYCLADLEDAVEKGILSLDELTRLLKTTYVLNGGNLNESNVLSFMGNHNSLESILAMANEAGHRDTINHNHEYFVKLRINLIHHLVDHASNRFIENIDAVYKGSMNQALLEDGSVANQIIKTFKQVGYEHVFNHQEVQDLELQGHRIITGLLDIYQCLLQLSKNQFTELSQGANYGMSYQALLLNRIDSKIIKAYIKSTQEHQAEDSGLWEFYYRCRLIQDHVSAMTDHSALDEFKLLTVAN</sequence>
<dbReference type="RefSeq" id="WP_099019993.1">
    <property type="nucleotide sequence ID" value="NZ_NIHB01000005.1"/>
</dbReference>
<dbReference type="CDD" id="cd00077">
    <property type="entry name" value="HDc"/>
    <property type="match status" value="1"/>
</dbReference>
<dbReference type="NCBIfam" id="NF003429">
    <property type="entry name" value="PRK04926.1"/>
    <property type="match status" value="1"/>
</dbReference>
<dbReference type="PROSITE" id="PS51831">
    <property type="entry name" value="HD"/>
    <property type="match status" value="1"/>
</dbReference>
<dbReference type="Gene3D" id="1.10.3210.10">
    <property type="entry name" value="Hypothetical protein af1432"/>
    <property type="match status" value="2"/>
</dbReference>
<dbReference type="OrthoDB" id="9803619at2"/>
<evidence type="ECO:0000259" key="2">
    <source>
        <dbReference type="PROSITE" id="PS51831"/>
    </source>
</evidence>
<dbReference type="SMART" id="SM00471">
    <property type="entry name" value="HDc"/>
    <property type="match status" value="1"/>
</dbReference>
<reference evidence="3 4" key="1">
    <citation type="submission" date="2019-03" db="EMBL/GenBank/DDBJ databases">
        <title>Genomic Encyclopedia of Type Strains, Phase IV (KMG-IV): sequencing the most valuable type-strain genomes for metagenomic binning, comparative biology and taxonomic classification.</title>
        <authorList>
            <person name="Goeker M."/>
        </authorList>
    </citation>
    <scope>NUCLEOTIDE SEQUENCE [LARGE SCALE GENOMIC DNA]</scope>
    <source>
        <strain evidence="3 4">DSM 25488</strain>
    </source>
</reference>
<dbReference type="PANTHER" id="PTHR11373">
    <property type="entry name" value="DEOXYNUCLEOSIDE TRIPHOSPHATE TRIPHOSPHOHYDROLASE"/>
    <property type="match status" value="1"/>
</dbReference>
<dbReference type="NCBIfam" id="TIGR01353">
    <property type="entry name" value="dGTP_triPase"/>
    <property type="match status" value="1"/>
</dbReference>
<comment type="caution">
    <text evidence="3">The sequence shown here is derived from an EMBL/GenBank/DDBJ whole genome shotgun (WGS) entry which is preliminary data.</text>
</comment>
<dbReference type="Gene3D" id="1.10.3410.10">
    <property type="entry name" value="putative deoxyguanosinetriphosphate triphosphohydrolase like domain"/>
    <property type="match status" value="1"/>
</dbReference>
<keyword evidence="4" id="KW-1185">Reference proteome</keyword>
<dbReference type="InterPro" id="IPR003607">
    <property type="entry name" value="HD/PDEase_dom"/>
</dbReference>
<dbReference type="InterPro" id="IPR006261">
    <property type="entry name" value="dGTPase"/>
</dbReference>
<evidence type="ECO:0000313" key="4">
    <source>
        <dbReference type="Proteomes" id="UP000295724"/>
    </source>
</evidence>
<dbReference type="GO" id="GO:0006203">
    <property type="term" value="P:dGTP catabolic process"/>
    <property type="evidence" value="ECO:0007669"/>
    <property type="project" value="TreeGrafter"/>
</dbReference>
<protein>
    <submittedName>
        <fullName evidence="3">dGTPase</fullName>
    </submittedName>
</protein>
<dbReference type="SUPFAM" id="SSF109604">
    <property type="entry name" value="HD-domain/PDEase-like"/>
    <property type="match status" value="1"/>
</dbReference>
<dbReference type="PANTHER" id="PTHR11373:SF32">
    <property type="entry name" value="DEOXYGUANOSINETRIPHOSPHATE TRIPHOSPHOHYDROLASE"/>
    <property type="match status" value="1"/>
</dbReference>
<proteinExistence type="predicted"/>
<dbReference type="InterPro" id="IPR006674">
    <property type="entry name" value="HD_domain"/>
</dbReference>
<dbReference type="AlphaFoldDB" id="A0A4R6XI47"/>
<dbReference type="Proteomes" id="UP000295724">
    <property type="component" value="Unassembled WGS sequence"/>
</dbReference>
<dbReference type="InterPro" id="IPR050135">
    <property type="entry name" value="dGTPase-like"/>
</dbReference>
<evidence type="ECO:0000256" key="1">
    <source>
        <dbReference type="ARBA" id="ARBA00022801"/>
    </source>
</evidence>
<dbReference type="EMBL" id="SNZB01000007">
    <property type="protein sequence ID" value="TDR16823.1"/>
    <property type="molecule type" value="Genomic_DNA"/>
</dbReference>
<accession>A0A4R6XI47</accession>
<keyword evidence="1" id="KW-0378">Hydrolase</keyword>